<organism evidence="1">
    <name type="scientific">Physcomitrium patens</name>
    <name type="common">Spreading-leaved earth moss</name>
    <name type="synonym">Physcomitrella patens</name>
    <dbReference type="NCBI Taxonomy" id="3218"/>
    <lineage>
        <taxon>Eukaryota</taxon>
        <taxon>Viridiplantae</taxon>
        <taxon>Streptophyta</taxon>
        <taxon>Embryophyta</taxon>
        <taxon>Bryophyta</taxon>
        <taxon>Bryophytina</taxon>
        <taxon>Bryopsida</taxon>
        <taxon>Funariidae</taxon>
        <taxon>Funariales</taxon>
        <taxon>Funariaceae</taxon>
        <taxon>Physcomitrium</taxon>
    </lineage>
</organism>
<dbReference type="InParanoid" id="A0A2K1JLE6"/>
<name>A0A2K1JLE6_PHYPA</name>
<reference evidence="1 3" key="2">
    <citation type="journal article" date="2018" name="Plant J.">
        <title>The Physcomitrella patens chromosome-scale assembly reveals moss genome structure and evolution.</title>
        <authorList>
            <person name="Lang D."/>
            <person name="Ullrich K.K."/>
            <person name="Murat F."/>
            <person name="Fuchs J."/>
            <person name="Jenkins J."/>
            <person name="Haas F.B."/>
            <person name="Piednoel M."/>
            <person name="Gundlach H."/>
            <person name="Van Bel M."/>
            <person name="Meyberg R."/>
            <person name="Vives C."/>
            <person name="Morata J."/>
            <person name="Symeonidi A."/>
            <person name="Hiss M."/>
            <person name="Muchero W."/>
            <person name="Kamisugi Y."/>
            <person name="Saleh O."/>
            <person name="Blanc G."/>
            <person name="Decker E.L."/>
            <person name="van Gessel N."/>
            <person name="Grimwood J."/>
            <person name="Hayes R.D."/>
            <person name="Graham S.W."/>
            <person name="Gunter L.E."/>
            <person name="McDaniel S.F."/>
            <person name="Hoernstein S.N.W."/>
            <person name="Larsson A."/>
            <person name="Li F.W."/>
            <person name="Perroud P.F."/>
            <person name="Phillips J."/>
            <person name="Ranjan P."/>
            <person name="Rokshar D.S."/>
            <person name="Rothfels C.J."/>
            <person name="Schneider L."/>
            <person name="Shu S."/>
            <person name="Stevenson D.W."/>
            <person name="Thummler F."/>
            <person name="Tillich M."/>
            <person name="Villarreal Aguilar J.C."/>
            <person name="Widiez T."/>
            <person name="Wong G.K."/>
            <person name="Wymore A."/>
            <person name="Zhang Y."/>
            <person name="Zimmer A.D."/>
            <person name="Quatrano R.S."/>
            <person name="Mayer K.F.X."/>
            <person name="Goodstein D."/>
            <person name="Casacuberta J.M."/>
            <person name="Vandepoele K."/>
            <person name="Reski R."/>
            <person name="Cuming A.C."/>
            <person name="Tuskan G.A."/>
            <person name="Maumus F."/>
            <person name="Salse J."/>
            <person name="Schmutz J."/>
            <person name="Rensing S.A."/>
        </authorList>
    </citation>
    <scope>NUCLEOTIDE SEQUENCE [LARGE SCALE GENOMIC DNA]</scope>
    <source>
        <strain evidence="2 3">cv. Gransden 2004</strain>
    </source>
</reference>
<reference evidence="2" key="3">
    <citation type="submission" date="2020-12" db="UniProtKB">
        <authorList>
            <consortium name="EnsemblPlants"/>
        </authorList>
    </citation>
    <scope>IDENTIFICATION</scope>
</reference>
<dbReference type="Gramene" id="Pp3c13_9200V3.1">
    <property type="protein sequence ID" value="Pp3c13_9200V3.1"/>
    <property type="gene ID" value="Pp3c13_9200"/>
</dbReference>
<keyword evidence="3" id="KW-1185">Reference proteome</keyword>
<accession>A0A2K1JLE6</accession>
<proteinExistence type="predicted"/>
<dbReference type="EMBL" id="ABEU02000013">
    <property type="protein sequence ID" value="PNR42339.1"/>
    <property type="molecule type" value="Genomic_DNA"/>
</dbReference>
<protein>
    <submittedName>
        <fullName evidence="1 2">Uncharacterized protein</fullName>
    </submittedName>
</protein>
<dbReference type="EnsemblPlants" id="Pp3c13_9200V3.1">
    <property type="protein sequence ID" value="Pp3c13_9200V3.1"/>
    <property type="gene ID" value="Pp3c13_9200"/>
</dbReference>
<dbReference type="Proteomes" id="UP000006727">
    <property type="component" value="Chromosome 13"/>
</dbReference>
<evidence type="ECO:0000313" key="2">
    <source>
        <dbReference type="EnsemblPlants" id="Pp3c13_9200V3.1"/>
    </source>
</evidence>
<reference evidence="1 3" key="1">
    <citation type="journal article" date="2008" name="Science">
        <title>The Physcomitrella genome reveals evolutionary insights into the conquest of land by plants.</title>
        <authorList>
            <person name="Rensing S."/>
            <person name="Lang D."/>
            <person name="Zimmer A."/>
            <person name="Terry A."/>
            <person name="Salamov A."/>
            <person name="Shapiro H."/>
            <person name="Nishiyama T."/>
            <person name="Perroud P.-F."/>
            <person name="Lindquist E."/>
            <person name="Kamisugi Y."/>
            <person name="Tanahashi T."/>
            <person name="Sakakibara K."/>
            <person name="Fujita T."/>
            <person name="Oishi K."/>
            <person name="Shin-I T."/>
            <person name="Kuroki Y."/>
            <person name="Toyoda A."/>
            <person name="Suzuki Y."/>
            <person name="Hashimoto A."/>
            <person name="Yamaguchi K."/>
            <person name="Sugano A."/>
            <person name="Kohara Y."/>
            <person name="Fujiyama A."/>
            <person name="Anterola A."/>
            <person name="Aoki S."/>
            <person name="Ashton N."/>
            <person name="Barbazuk W.B."/>
            <person name="Barker E."/>
            <person name="Bennetzen J."/>
            <person name="Bezanilla M."/>
            <person name="Blankenship R."/>
            <person name="Cho S.H."/>
            <person name="Dutcher S."/>
            <person name="Estelle M."/>
            <person name="Fawcett J.A."/>
            <person name="Gundlach H."/>
            <person name="Hanada K."/>
            <person name="Heyl A."/>
            <person name="Hicks K.A."/>
            <person name="Hugh J."/>
            <person name="Lohr M."/>
            <person name="Mayer K."/>
            <person name="Melkozernov A."/>
            <person name="Murata T."/>
            <person name="Nelson D."/>
            <person name="Pils B."/>
            <person name="Prigge M."/>
            <person name="Reiss B."/>
            <person name="Renner T."/>
            <person name="Rombauts S."/>
            <person name="Rushton P."/>
            <person name="Sanderfoot A."/>
            <person name="Schween G."/>
            <person name="Shiu S.-H."/>
            <person name="Stueber K."/>
            <person name="Theodoulou F.L."/>
            <person name="Tu H."/>
            <person name="Van de Peer Y."/>
            <person name="Verrier P.J."/>
            <person name="Waters E."/>
            <person name="Wood A."/>
            <person name="Yang L."/>
            <person name="Cove D."/>
            <person name="Cuming A."/>
            <person name="Hasebe M."/>
            <person name="Lucas S."/>
            <person name="Mishler D.B."/>
            <person name="Reski R."/>
            <person name="Grigoriev I."/>
            <person name="Quatrano R.S."/>
            <person name="Boore J.L."/>
        </authorList>
    </citation>
    <scope>NUCLEOTIDE SEQUENCE [LARGE SCALE GENOMIC DNA]</scope>
    <source>
        <strain evidence="2 3">cv. Gransden 2004</strain>
    </source>
</reference>
<gene>
    <name evidence="1" type="ORF">PHYPA_017168</name>
</gene>
<dbReference type="AlphaFoldDB" id="A0A2K1JLE6"/>
<evidence type="ECO:0000313" key="3">
    <source>
        <dbReference type="Proteomes" id="UP000006727"/>
    </source>
</evidence>
<sequence length="60" mass="7434">MSIVYWQLTYLQLKELHLDDKNSILLLCDNIRNIKLVCNPIMHQQTKHIELYYYYIKNKY</sequence>
<evidence type="ECO:0000313" key="1">
    <source>
        <dbReference type="EMBL" id="PNR42339.1"/>
    </source>
</evidence>